<evidence type="ECO:0008006" key="3">
    <source>
        <dbReference type="Google" id="ProtNLM"/>
    </source>
</evidence>
<dbReference type="AlphaFoldDB" id="A0A7W7YAT7"/>
<gene>
    <name evidence="1" type="ORF">HNQ65_002365</name>
</gene>
<dbReference type="PANTHER" id="PTHR35788">
    <property type="entry name" value="EXPORTED PROTEIN-RELATED"/>
    <property type="match status" value="1"/>
</dbReference>
<dbReference type="InterPro" id="IPR007391">
    <property type="entry name" value="Vancomycin_resist_VanW"/>
</dbReference>
<dbReference type="RefSeq" id="WP_184339694.1">
    <property type="nucleotide sequence ID" value="NZ_JACHIG010000004.1"/>
</dbReference>
<dbReference type="EMBL" id="JACHIG010000004">
    <property type="protein sequence ID" value="MBB5032783.1"/>
    <property type="molecule type" value="Genomic_DNA"/>
</dbReference>
<accession>A0A7W7YAT7</accession>
<reference evidence="1 2" key="1">
    <citation type="submission" date="2020-08" db="EMBL/GenBank/DDBJ databases">
        <title>Genomic Encyclopedia of Type Strains, Phase IV (KMG-IV): sequencing the most valuable type-strain genomes for metagenomic binning, comparative biology and taxonomic classification.</title>
        <authorList>
            <person name="Goeker M."/>
        </authorList>
    </citation>
    <scope>NUCLEOTIDE SEQUENCE [LARGE SCALE GENOMIC DNA]</scope>
    <source>
        <strain evidence="1 2">DSM 12252</strain>
    </source>
</reference>
<evidence type="ECO:0000313" key="2">
    <source>
        <dbReference type="Proteomes" id="UP000590740"/>
    </source>
</evidence>
<comment type="caution">
    <text evidence="1">The sequence shown here is derived from an EMBL/GenBank/DDBJ whole genome shotgun (WGS) entry which is preliminary data.</text>
</comment>
<dbReference type="InterPro" id="IPR052913">
    <property type="entry name" value="Glycopeptide_resist_protein"/>
</dbReference>
<dbReference type="PANTHER" id="PTHR35788:SF1">
    <property type="entry name" value="EXPORTED PROTEIN"/>
    <property type="match status" value="1"/>
</dbReference>
<sequence length="247" mass="27128">MNAAAAHPPLHAHPEPTRWSALLFLAKAKAHQLRRGIKNQHDGIRTHAKTHALAGLPVVAQWQSDLRRGEYTSAREKELQEGKVQNLRVASSMLNGVEVPAGEVWSFWMHLGRITRRKGYAEGRELREGCLIPQIGGGLCQLSGAIYNASLEAGLEIVERHAHTNSSVGSLARIGRDATVFWNYVDLRVRARLPWRMEVAVTDTQLRVRIRCSEKLPPGPIAPATPSPATPLNSCATCGVGSCFRSK</sequence>
<name>A0A7W7YAT7_9BACT</name>
<organism evidence="1 2">
    <name type="scientific">Prosthecobacter vanneervenii</name>
    <dbReference type="NCBI Taxonomy" id="48466"/>
    <lineage>
        <taxon>Bacteria</taxon>
        <taxon>Pseudomonadati</taxon>
        <taxon>Verrucomicrobiota</taxon>
        <taxon>Verrucomicrobiia</taxon>
        <taxon>Verrucomicrobiales</taxon>
        <taxon>Verrucomicrobiaceae</taxon>
        <taxon>Prosthecobacter</taxon>
    </lineage>
</organism>
<proteinExistence type="predicted"/>
<dbReference type="Pfam" id="PF04294">
    <property type="entry name" value="VanW"/>
    <property type="match status" value="1"/>
</dbReference>
<protein>
    <recommendedName>
        <fullName evidence="3">Vancomycin B-type resistance protein VanW</fullName>
    </recommendedName>
</protein>
<keyword evidence="2" id="KW-1185">Reference proteome</keyword>
<evidence type="ECO:0000313" key="1">
    <source>
        <dbReference type="EMBL" id="MBB5032783.1"/>
    </source>
</evidence>
<dbReference type="Proteomes" id="UP000590740">
    <property type="component" value="Unassembled WGS sequence"/>
</dbReference>